<sequence>MPPFESLPYFLLAMLAISMTPGPDMLGILSYGVGRGRRAGMGFAIGVGLGTLFHTLLAVAGISAVVATSPWAFRFIVYAGASYLIYLGTRALLTQGKGEGVSWDAQVPRQSFGEACLRGFLCNALNPKVGLFFLAFLPQFIDVGRPAWSQLLVLGVVFWLWVTLSYSLLGYYSGMVGGWLRDRPSTGQWVDRVTGGLFVGLGLHLIFTGQKS</sequence>
<evidence type="ECO:0000256" key="4">
    <source>
        <dbReference type="ARBA" id="ARBA00022989"/>
    </source>
</evidence>
<dbReference type="Pfam" id="PF01810">
    <property type="entry name" value="LysE"/>
    <property type="match status" value="1"/>
</dbReference>
<proteinExistence type="predicted"/>
<protein>
    <submittedName>
        <fullName evidence="7">Leucine efflux protein</fullName>
    </submittedName>
</protein>
<comment type="subcellular location">
    <subcellularLocation>
        <location evidence="1">Cell membrane</location>
        <topology evidence="1">Multi-pass membrane protein</topology>
    </subcellularLocation>
</comment>
<evidence type="ECO:0000256" key="5">
    <source>
        <dbReference type="ARBA" id="ARBA00023136"/>
    </source>
</evidence>
<keyword evidence="3 6" id="KW-0812">Transmembrane</keyword>
<keyword evidence="8" id="KW-1185">Reference proteome</keyword>
<keyword evidence="4 6" id="KW-1133">Transmembrane helix</keyword>
<evidence type="ECO:0000313" key="7">
    <source>
        <dbReference type="EMBL" id="MBA2112998.1"/>
    </source>
</evidence>
<evidence type="ECO:0000256" key="1">
    <source>
        <dbReference type="ARBA" id="ARBA00004651"/>
    </source>
</evidence>
<comment type="caution">
    <text evidence="7">The sequence shown here is derived from an EMBL/GenBank/DDBJ whole genome shotgun (WGS) entry which is preliminary data.</text>
</comment>
<name>A0A7V8V134_9BACT</name>
<dbReference type="PANTHER" id="PTHR30086">
    <property type="entry name" value="ARGININE EXPORTER PROTEIN ARGO"/>
    <property type="match status" value="1"/>
</dbReference>
<evidence type="ECO:0000256" key="3">
    <source>
        <dbReference type="ARBA" id="ARBA00022692"/>
    </source>
</evidence>
<dbReference type="InterPro" id="IPR001123">
    <property type="entry name" value="LeuE-type"/>
</dbReference>
<feature type="transmembrane region" description="Helical" evidence="6">
    <location>
        <begin position="71"/>
        <end position="89"/>
    </location>
</feature>
<gene>
    <name evidence="7" type="primary">leuE</name>
    <name evidence="7" type="ORF">HOV93_01440</name>
</gene>
<evidence type="ECO:0000256" key="6">
    <source>
        <dbReference type="SAM" id="Phobius"/>
    </source>
</evidence>
<feature type="transmembrane region" description="Helical" evidence="6">
    <location>
        <begin position="41"/>
        <end position="65"/>
    </location>
</feature>
<keyword evidence="2" id="KW-1003">Cell membrane</keyword>
<evidence type="ECO:0000313" key="8">
    <source>
        <dbReference type="Proteomes" id="UP000551616"/>
    </source>
</evidence>
<evidence type="ECO:0000256" key="2">
    <source>
        <dbReference type="ARBA" id="ARBA00022475"/>
    </source>
</evidence>
<dbReference type="RefSeq" id="WP_207394524.1">
    <property type="nucleotide sequence ID" value="NZ_JABRWO010000001.1"/>
</dbReference>
<feature type="transmembrane region" description="Helical" evidence="6">
    <location>
        <begin position="6"/>
        <end position="29"/>
    </location>
</feature>
<dbReference type="GO" id="GO:0015171">
    <property type="term" value="F:amino acid transmembrane transporter activity"/>
    <property type="evidence" value="ECO:0007669"/>
    <property type="project" value="TreeGrafter"/>
</dbReference>
<reference evidence="7 8" key="1">
    <citation type="submission" date="2020-05" db="EMBL/GenBank/DDBJ databases">
        <title>Bremerella alba sp. nov., a novel planctomycete isolated from the surface of the macroalga Fucus spiralis.</title>
        <authorList>
            <person name="Godinho O."/>
            <person name="Botelho R."/>
            <person name="Albuquerque L."/>
            <person name="Wiegand S."/>
            <person name="Da Costa M.S."/>
            <person name="Lobo-Da-Cunha A."/>
            <person name="Jogler C."/>
            <person name="Lage O.M."/>
        </authorList>
    </citation>
    <scope>NUCLEOTIDE SEQUENCE [LARGE SCALE GENOMIC DNA]</scope>
    <source>
        <strain evidence="7 8">FF15</strain>
    </source>
</reference>
<dbReference type="AlphaFoldDB" id="A0A7V8V134"/>
<accession>A0A7V8V134</accession>
<organism evidence="7 8">
    <name type="scientific">Bremerella alba</name>
    <dbReference type="NCBI Taxonomy" id="980252"/>
    <lineage>
        <taxon>Bacteria</taxon>
        <taxon>Pseudomonadati</taxon>
        <taxon>Planctomycetota</taxon>
        <taxon>Planctomycetia</taxon>
        <taxon>Pirellulales</taxon>
        <taxon>Pirellulaceae</taxon>
        <taxon>Bremerella</taxon>
    </lineage>
</organism>
<dbReference type="GO" id="GO:0005886">
    <property type="term" value="C:plasma membrane"/>
    <property type="evidence" value="ECO:0007669"/>
    <property type="project" value="UniProtKB-SubCell"/>
</dbReference>
<dbReference type="Proteomes" id="UP000551616">
    <property type="component" value="Unassembled WGS sequence"/>
</dbReference>
<feature type="transmembrane region" description="Helical" evidence="6">
    <location>
        <begin position="151"/>
        <end position="169"/>
    </location>
</feature>
<dbReference type="EMBL" id="JABRWO010000001">
    <property type="protein sequence ID" value="MBA2112998.1"/>
    <property type="molecule type" value="Genomic_DNA"/>
</dbReference>
<keyword evidence="5 6" id="KW-0472">Membrane</keyword>
<dbReference type="PANTHER" id="PTHR30086:SF20">
    <property type="entry name" value="ARGININE EXPORTER PROTEIN ARGO-RELATED"/>
    <property type="match status" value="1"/>
</dbReference>
<dbReference type="PIRSF" id="PIRSF006324">
    <property type="entry name" value="LeuE"/>
    <property type="match status" value="1"/>
</dbReference>